<proteinExistence type="predicted"/>
<dbReference type="Proteomes" id="UP001056120">
    <property type="component" value="Linkage Group LG12"/>
</dbReference>
<accession>A0ACB9HBA6</accession>
<reference evidence="2" key="1">
    <citation type="journal article" date="2022" name="Mol. Ecol. Resour.">
        <title>The genomes of chicory, endive, great burdock and yacon provide insights into Asteraceae palaeo-polyploidization history and plant inulin production.</title>
        <authorList>
            <person name="Fan W."/>
            <person name="Wang S."/>
            <person name="Wang H."/>
            <person name="Wang A."/>
            <person name="Jiang F."/>
            <person name="Liu H."/>
            <person name="Zhao H."/>
            <person name="Xu D."/>
            <person name="Zhang Y."/>
        </authorList>
    </citation>
    <scope>NUCLEOTIDE SEQUENCE [LARGE SCALE GENOMIC DNA]</scope>
    <source>
        <strain evidence="2">cv. Yunnan</strain>
    </source>
</reference>
<dbReference type="EMBL" id="CM042029">
    <property type="protein sequence ID" value="KAI3792997.1"/>
    <property type="molecule type" value="Genomic_DNA"/>
</dbReference>
<reference evidence="1 2" key="2">
    <citation type="journal article" date="2022" name="Mol. Ecol. Resour.">
        <title>The genomes of chicory, endive, great burdock and yacon provide insights into Asteraceae paleo-polyploidization history and plant inulin production.</title>
        <authorList>
            <person name="Fan W."/>
            <person name="Wang S."/>
            <person name="Wang H."/>
            <person name="Wang A."/>
            <person name="Jiang F."/>
            <person name="Liu H."/>
            <person name="Zhao H."/>
            <person name="Xu D."/>
            <person name="Zhang Y."/>
        </authorList>
    </citation>
    <scope>NUCLEOTIDE SEQUENCE [LARGE SCALE GENOMIC DNA]</scope>
    <source>
        <strain evidence="2">cv. Yunnan</strain>
        <tissue evidence="1">Leaves</tissue>
    </source>
</reference>
<name>A0ACB9HBA6_9ASTR</name>
<evidence type="ECO:0000313" key="1">
    <source>
        <dbReference type="EMBL" id="KAI3792997.1"/>
    </source>
</evidence>
<evidence type="ECO:0000313" key="2">
    <source>
        <dbReference type="Proteomes" id="UP001056120"/>
    </source>
</evidence>
<protein>
    <submittedName>
        <fullName evidence="1">Uncharacterized protein</fullName>
    </submittedName>
</protein>
<organism evidence="1 2">
    <name type="scientific">Smallanthus sonchifolius</name>
    <dbReference type="NCBI Taxonomy" id="185202"/>
    <lineage>
        <taxon>Eukaryota</taxon>
        <taxon>Viridiplantae</taxon>
        <taxon>Streptophyta</taxon>
        <taxon>Embryophyta</taxon>
        <taxon>Tracheophyta</taxon>
        <taxon>Spermatophyta</taxon>
        <taxon>Magnoliopsida</taxon>
        <taxon>eudicotyledons</taxon>
        <taxon>Gunneridae</taxon>
        <taxon>Pentapetalae</taxon>
        <taxon>asterids</taxon>
        <taxon>campanulids</taxon>
        <taxon>Asterales</taxon>
        <taxon>Asteraceae</taxon>
        <taxon>Asteroideae</taxon>
        <taxon>Heliantheae alliance</taxon>
        <taxon>Millerieae</taxon>
        <taxon>Smallanthus</taxon>
    </lineage>
</organism>
<sequence length="99" mass="11502">MVSITRFLESSSPSQSTILLLDLFRATSAKQREHNLQIDEIMKKQAHLFCNMVVKSNPTRRSKNNHFCNVDVKHQADKKFQKQVFFDGVMCLLGHLIWP</sequence>
<comment type="caution">
    <text evidence="1">The sequence shown here is derived from an EMBL/GenBank/DDBJ whole genome shotgun (WGS) entry which is preliminary data.</text>
</comment>
<gene>
    <name evidence="1" type="ORF">L1987_35609</name>
</gene>
<keyword evidence="2" id="KW-1185">Reference proteome</keyword>